<evidence type="ECO:0000313" key="7">
    <source>
        <dbReference type="Proteomes" id="UP000694388"/>
    </source>
</evidence>
<keyword evidence="7" id="KW-1185">Reference proteome</keyword>
<dbReference type="Proteomes" id="UP000694388">
    <property type="component" value="Unplaced"/>
</dbReference>
<evidence type="ECO:0000256" key="1">
    <source>
        <dbReference type="ARBA" id="ARBA00004141"/>
    </source>
</evidence>
<feature type="transmembrane region" description="Helical" evidence="5">
    <location>
        <begin position="94"/>
        <end position="115"/>
    </location>
</feature>
<dbReference type="InterPro" id="IPR004776">
    <property type="entry name" value="Mem_transp_PIN-like"/>
</dbReference>
<keyword evidence="3 5" id="KW-1133">Transmembrane helix</keyword>
<reference evidence="6" key="1">
    <citation type="submission" date="2025-08" db="UniProtKB">
        <authorList>
            <consortium name="Ensembl"/>
        </authorList>
    </citation>
    <scope>IDENTIFICATION</scope>
</reference>
<feature type="transmembrane region" description="Helical" evidence="5">
    <location>
        <begin position="160"/>
        <end position="180"/>
    </location>
</feature>
<feature type="transmembrane region" description="Helical" evidence="5">
    <location>
        <begin position="30"/>
        <end position="52"/>
    </location>
</feature>
<feature type="transmembrane region" description="Helical" evidence="5">
    <location>
        <begin position="204"/>
        <end position="231"/>
    </location>
</feature>
<keyword evidence="2 5" id="KW-0812">Transmembrane</keyword>
<dbReference type="GO" id="GO:0030514">
    <property type="term" value="P:negative regulation of BMP signaling pathway"/>
    <property type="evidence" value="ECO:0007669"/>
    <property type="project" value="TreeGrafter"/>
</dbReference>
<dbReference type="InterPro" id="IPR051832">
    <property type="entry name" value="mTOR-Rac_regulators"/>
</dbReference>
<evidence type="ECO:0000256" key="5">
    <source>
        <dbReference type="SAM" id="Phobius"/>
    </source>
</evidence>
<dbReference type="PANTHER" id="PTHR22829">
    <property type="entry name" value="DEP DOMAIN PROTEIN"/>
    <property type="match status" value="1"/>
</dbReference>
<dbReference type="Pfam" id="PF03547">
    <property type="entry name" value="Mem_trans"/>
    <property type="match status" value="1"/>
</dbReference>
<evidence type="ECO:0000256" key="4">
    <source>
        <dbReference type="ARBA" id="ARBA00023136"/>
    </source>
</evidence>
<keyword evidence="4 5" id="KW-0472">Membrane</keyword>
<protein>
    <submittedName>
        <fullName evidence="6">Uncharacterized protein</fullName>
    </submittedName>
</protein>
<dbReference type="GeneTree" id="ENSGT00390000004153"/>
<feature type="transmembrane region" description="Helical" evidence="5">
    <location>
        <begin position="64"/>
        <end position="82"/>
    </location>
</feature>
<evidence type="ECO:0000256" key="3">
    <source>
        <dbReference type="ARBA" id="ARBA00022989"/>
    </source>
</evidence>
<dbReference type="GO" id="GO:0016020">
    <property type="term" value="C:membrane"/>
    <property type="evidence" value="ECO:0007669"/>
    <property type="project" value="UniProtKB-SubCell"/>
</dbReference>
<proteinExistence type="predicted"/>
<evidence type="ECO:0000313" key="6">
    <source>
        <dbReference type="Ensembl" id="ENSEBUP00000006446.1"/>
    </source>
</evidence>
<reference evidence="6" key="2">
    <citation type="submission" date="2025-09" db="UniProtKB">
        <authorList>
            <consortium name="Ensembl"/>
        </authorList>
    </citation>
    <scope>IDENTIFICATION</scope>
</reference>
<accession>A0A8C4PZ68</accession>
<dbReference type="PANTHER" id="PTHR22829:SF5">
    <property type="entry name" value="INTEGRAL MEMBRANE PROTEIN GPR155"/>
    <property type="match status" value="1"/>
</dbReference>
<dbReference type="OMA" id="LEWHEYR"/>
<dbReference type="GO" id="GO:0055085">
    <property type="term" value="P:transmembrane transport"/>
    <property type="evidence" value="ECO:0007669"/>
    <property type="project" value="InterPro"/>
</dbReference>
<comment type="subcellular location">
    <subcellularLocation>
        <location evidence="1">Membrane</location>
        <topology evidence="1">Multi-pass membrane protein</topology>
    </subcellularLocation>
</comment>
<name>A0A8C4PZ68_EPTBU</name>
<sequence>FSSTYIGQPILLFLIMENQLQPETVGSSTALVNLLPALLQCFLTVACGYAAGRFGLLGPQQVRGLGNFISTFALPALLFKSMVELDIRKLNWDFLLAIAASKGVLFLIGCCSTLLGTWGPRRLAKAGLYAIFITQSNDFALGLPIVQALYKDSNPEFLQFLYMVAPISLLILNPVGFLLCEFQKLSCREGCGAVQKITLDIEDLGFLTLWGVLINPIVLFSLLGLLGSLVFQRKVPAPIASFINDMGMAFSASAQFYLGLNMVGRIQGNGQSSYLTLLLLITVKNGIEYTEEDEWSNYFIVSFVSYYLRILRKVMFWSACIYLFIYL</sequence>
<organism evidence="6 7">
    <name type="scientific">Eptatretus burgeri</name>
    <name type="common">Inshore hagfish</name>
    <dbReference type="NCBI Taxonomy" id="7764"/>
    <lineage>
        <taxon>Eukaryota</taxon>
        <taxon>Metazoa</taxon>
        <taxon>Chordata</taxon>
        <taxon>Craniata</taxon>
        <taxon>Vertebrata</taxon>
        <taxon>Cyclostomata</taxon>
        <taxon>Myxini</taxon>
        <taxon>Myxiniformes</taxon>
        <taxon>Myxinidae</taxon>
        <taxon>Eptatretinae</taxon>
        <taxon>Eptatretus</taxon>
    </lineage>
</organism>
<feature type="transmembrane region" description="Helical" evidence="5">
    <location>
        <begin position="127"/>
        <end position="148"/>
    </location>
</feature>
<evidence type="ECO:0000256" key="2">
    <source>
        <dbReference type="ARBA" id="ARBA00022692"/>
    </source>
</evidence>
<dbReference type="AlphaFoldDB" id="A0A8C4PZ68"/>
<dbReference type="Ensembl" id="ENSEBUT00000006902.1">
    <property type="protein sequence ID" value="ENSEBUP00000006446.1"/>
    <property type="gene ID" value="ENSEBUG00000004262.1"/>
</dbReference>